<evidence type="ECO:0000313" key="1">
    <source>
        <dbReference type="EMBL" id="WCL93013.1"/>
    </source>
</evidence>
<name>A0AAF0BR28_RHOPA</name>
<keyword evidence="2" id="KW-1185">Reference proteome</keyword>
<proteinExistence type="predicted"/>
<evidence type="ECO:0000313" key="2">
    <source>
        <dbReference type="Proteomes" id="UP000001426"/>
    </source>
</evidence>
<gene>
    <name evidence="1" type="ORF">TX73_014740</name>
</gene>
<organism evidence="1 2">
    <name type="scientific">Rhodopseudomonas palustris (strain ATCC BAA-98 / CGA009)</name>
    <dbReference type="NCBI Taxonomy" id="258594"/>
    <lineage>
        <taxon>Bacteria</taxon>
        <taxon>Pseudomonadati</taxon>
        <taxon>Pseudomonadota</taxon>
        <taxon>Alphaproteobacteria</taxon>
        <taxon>Hyphomicrobiales</taxon>
        <taxon>Nitrobacteraceae</taxon>
        <taxon>Rhodopseudomonas</taxon>
    </lineage>
</organism>
<reference evidence="1 2" key="1">
    <citation type="journal article" date="2004" name="Nat. Biotechnol.">
        <title>Complete genome sequence of the metabolically versatile photosynthetic bacterium Rhodopseudomonas palustris.</title>
        <authorList>
            <person name="Larimer F.W."/>
            <person name="Chain P."/>
            <person name="Hauser L."/>
            <person name="Lamerdin J."/>
            <person name="Malfatti S."/>
            <person name="Do L."/>
            <person name="Land M.L."/>
            <person name="Pelletier D.A."/>
            <person name="Beatty J.T."/>
            <person name="Lang A.S."/>
            <person name="Tabita F.R."/>
            <person name="Gibson J.L."/>
            <person name="Hanson T.E."/>
            <person name="Bobst C."/>
            <person name="Torres J.L."/>
            <person name="Peres C."/>
            <person name="Harrison F.H."/>
            <person name="Gibson J."/>
            <person name="Harwood C.S."/>
        </authorList>
    </citation>
    <scope>NUCLEOTIDE SEQUENCE [LARGE SCALE GENOMIC DNA]</scope>
    <source>
        <strain evidence="2">ATCC BAA-98 / CGA009</strain>
    </source>
</reference>
<sequence length="65" mass="6993">MHQRQPAERLGDGLPDRHAVADLAERLRGGGIIARTSEADMPTNRICGVNIADAEVLSERGNSRA</sequence>
<protein>
    <submittedName>
        <fullName evidence="1">Uncharacterized protein</fullName>
    </submittedName>
</protein>
<dbReference type="RefSeq" id="WP_234803375.1">
    <property type="nucleotide sequence ID" value="NZ_CP116810.1"/>
</dbReference>
<dbReference type="KEGG" id="rpa:TX73_014740"/>
<dbReference type="Proteomes" id="UP000001426">
    <property type="component" value="Chromosome"/>
</dbReference>
<dbReference type="AlphaFoldDB" id="A0AAF0BR28"/>
<accession>A0AAF0BR28</accession>
<dbReference type="EMBL" id="CP116810">
    <property type="protein sequence ID" value="WCL93013.1"/>
    <property type="molecule type" value="Genomic_DNA"/>
</dbReference>